<dbReference type="PROSITE" id="PS00107">
    <property type="entry name" value="PROTEIN_KINASE_ATP"/>
    <property type="match status" value="1"/>
</dbReference>
<keyword evidence="2 3" id="KW-0067">ATP-binding</keyword>
<feature type="compositionally biased region" description="Low complexity" evidence="4">
    <location>
        <begin position="32"/>
        <end position="50"/>
    </location>
</feature>
<dbReference type="SMART" id="SM00220">
    <property type="entry name" value="S_TKc"/>
    <property type="match status" value="1"/>
</dbReference>
<evidence type="ECO:0000313" key="7">
    <source>
        <dbReference type="Proteomes" id="UP001194696"/>
    </source>
</evidence>
<dbReference type="SUPFAM" id="SSF56112">
    <property type="entry name" value="Protein kinase-like (PK-like)"/>
    <property type="match status" value="1"/>
</dbReference>
<dbReference type="Gene3D" id="1.10.510.10">
    <property type="entry name" value="Transferase(Phosphotransferase) domain 1"/>
    <property type="match status" value="1"/>
</dbReference>
<protein>
    <recommendedName>
        <fullName evidence="5">Protein kinase domain-containing protein</fullName>
    </recommendedName>
</protein>
<evidence type="ECO:0000313" key="6">
    <source>
        <dbReference type="EMBL" id="KAG0282844.1"/>
    </source>
</evidence>
<evidence type="ECO:0000259" key="5">
    <source>
        <dbReference type="PROSITE" id="PS50011"/>
    </source>
</evidence>
<dbReference type="PROSITE" id="PS50011">
    <property type="entry name" value="PROTEIN_KINASE_DOM"/>
    <property type="match status" value="1"/>
</dbReference>
<evidence type="ECO:0000256" key="3">
    <source>
        <dbReference type="PROSITE-ProRule" id="PRU10141"/>
    </source>
</evidence>
<comment type="caution">
    <text evidence="6">The sequence shown here is derived from an EMBL/GenBank/DDBJ whole genome shotgun (WGS) entry which is preliminary data.</text>
</comment>
<feature type="region of interest" description="Disordered" evidence="4">
    <location>
        <begin position="26"/>
        <end position="87"/>
    </location>
</feature>
<dbReference type="InterPro" id="IPR000719">
    <property type="entry name" value="Prot_kinase_dom"/>
</dbReference>
<organism evidence="6 7">
    <name type="scientific">Linnemannia gamsii</name>
    <dbReference type="NCBI Taxonomy" id="64522"/>
    <lineage>
        <taxon>Eukaryota</taxon>
        <taxon>Fungi</taxon>
        <taxon>Fungi incertae sedis</taxon>
        <taxon>Mucoromycota</taxon>
        <taxon>Mortierellomycotina</taxon>
        <taxon>Mortierellomycetes</taxon>
        <taxon>Mortierellales</taxon>
        <taxon>Mortierellaceae</taxon>
        <taxon>Linnemannia</taxon>
    </lineage>
</organism>
<feature type="domain" description="Protein kinase" evidence="5">
    <location>
        <begin position="347"/>
        <end position="682"/>
    </location>
</feature>
<feature type="region of interest" description="Disordered" evidence="4">
    <location>
        <begin position="124"/>
        <end position="146"/>
    </location>
</feature>
<dbReference type="PANTHER" id="PTHR24346">
    <property type="entry name" value="MAP/MICROTUBULE AFFINITY-REGULATING KINASE"/>
    <property type="match status" value="1"/>
</dbReference>
<name>A0ABQ7JQ00_9FUNG</name>
<dbReference type="Gene3D" id="3.30.200.20">
    <property type="entry name" value="Phosphorylase Kinase, domain 1"/>
    <property type="match status" value="1"/>
</dbReference>
<accession>A0ABQ7JQ00</accession>
<reference evidence="6 7" key="1">
    <citation type="journal article" date="2020" name="Fungal Divers.">
        <title>Resolving the Mortierellaceae phylogeny through synthesis of multi-gene phylogenetics and phylogenomics.</title>
        <authorList>
            <person name="Vandepol N."/>
            <person name="Liber J."/>
            <person name="Desiro A."/>
            <person name="Na H."/>
            <person name="Kennedy M."/>
            <person name="Barry K."/>
            <person name="Grigoriev I.V."/>
            <person name="Miller A.N."/>
            <person name="O'Donnell K."/>
            <person name="Stajich J.E."/>
            <person name="Bonito G."/>
        </authorList>
    </citation>
    <scope>NUCLEOTIDE SEQUENCE [LARGE SCALE GENOMIC DNA]</scope>
    <source>
        <strain evidence="6 7">AD045</strain>
    </source>
</reference>
<evidence type="ECO:0000256" key="2">
    <source>
        <dbReference type="ARBA" id="ARBA00022840"/>
    </source>
</evidence>
<feature type="region of interest" description="Disordered" evidence="4">
    <location>
        <begin position="262"/>
        <end position="282"/>
    </location>
</feature>
<dbReference type="InterPro" id="IPR011009">
    <property type="entry name" value="Kinase-like_dom_sf"/>
</dbReference>
<dbReference type="Pfam" id="PF00069">
    <property type="entry name" value="Pkinase"/>
    <property type="match status" value="2"/>
</dbReference>
<gene>
    <name evidence="6" type="ORF">BGZ96_012795</name>
</gene>
<feature type="region of interest" description="Disordered" evidence="4">
    <location>
        <begin position="209"/>
        <end position="236"/>
    </location>
</feature>
<sequence>MAAQVHHPHRNVIVIPRDIYQKCTEERNMSHRTSSTRTRMVARATRARNASSQRLWNAAATTGQDSAKGRHHYPAQPSVSVSSSRPTNTDLVAASSLSSTHSTCMSHVSSPSLCSSLSSSSSSSYSSSTSSLENTTPSVCTPALDGNNKYSQGQGAVGIPHSAVTIGGHITTIHLRNLALLPPKKRKLSAVTTTNYNNNVIAHATVHATKDREEEELLPSAKRHREDSPSTTSSQRMFPSISNMVRSAMPPRREVIVISSDIDEDSSSDEEEDIDSHAAVSKPTAAAPSALAVAVVADLSSSSSSHKYDLEPSHRRIVETIFPQFEEHHKTTLERAFATSRVLRENYIVTRYLGSGASGFVLAAKRAFDGREVAIKVIPHTGDHVEQKVQRELSILLKINEHENILAFLEHFTSSLYGDIDPEDQSNKDISYIVTEMAGFSLFDFIELHKPDQDEDTSTRAKNIKDVPRIESLPPSIYGSAIQEDALRSIFTQLALALHSLHSQSIVHGDIKDENALINLDRATNTYRAKLCDFGHSKYLQPGSSACFSFYGTTILAPPEMDSNVAARQKSKEANSRRAAAGGNAHGNQTPTWDLFYGYEADVWALGLTLYTMIHGDLPKELYETDKKRLAAYKRKRASHRMFPFTIQDNIDSDLKDLLKHMLAVDPSRRLSMSEIVNHRWMVKTSC</sequence>
<keyword evidence="1 3" id="KW-0547">Nucleotide-binding</keyword>
<feature type="compositionally biased region" description="Polar residues" evidence="4">
    <location>
        <begin position="51"/>
        <end position="65"/>
    </location>
</feature>
<keyword evidence="7" id="KW-1185">Reference proteome</keyword>
<dbReference type="Proteomes" id="UP001194696">
    <property type="component" value="Unassembled WGS sequence"/>
</dbReference>
<evidence type="ECO:0000256" key="4">
    <source>
        <dbReference type="SAM" id="MobiDB-lite"/>
    </source>
</evidence>
<dbReference type="PANTHER" id="PTHR24346:SF51">
    <property type="entry name" value="PAS DOMAIN-CONTAINING SERINE_THREONINE-PROTEIN KINASE"/>
    <property type="match status" value="1"/>
</dbReference>
<dbReference type="EMBL" id="JAAAIM010000993">
    <property type="protein sequence ID" value="KAG0282844.1"/>
    <property type="molecule type" value="Genomic_DNA"/>
</dbReference>
<evidence type="ECO:0000256" key="1">
    <source>
        <dbReference type="ARBA" id="ARBA00022741"/>
    </source>
</evidence>
<proteinExistence type="predicted"/>
<feature type="compositionally biased region" description="Low complexity" evidence="4">
    <location>
        <begin position="577"/>
        <end position="586"/>
    </location>
</feature>
<feature type="compositionally biased region" description="Polar residues" evidence="4">
    <location>
        <begin position="77"/>
        <end position="87"/>
    </location>
</feature>
<feature type="binding site" evidence="3">
    <location>
        <position position="376"/>
    </location>
    <ligand>
        <name>ATP</name>
        <dbReference type="ChEBI" id="CHEBI:30616"/>
    </ligand>
</feature>
<feature type="compositionally biased region" description="Acidic residues" evidence="4">
    <location>
        <begin position="262"/>
        <end position="274"/>
    </location>
</feature>
<feature type="region of interest" description="Disordered" evidence="4">
    <location>
        <begin position="566"/>
        <end position="586"/>
    </location>
</feature>
<dbReference type="InterPro" id="IPR017441">
    <property type="entry name" value="Protein_kinase_ATP_BS"/>
</dbReference>